<dbReference type="STRING" id="36646.A0A1V6V847"/>
<gene>
    <name evidence="3" type="ORF">PENCOP_c001G05089</name>
</gene>
<dbReference type="InterPro" id="IPR036397">
    <property type="entry name" value="RNaseH_sf"/>
</dbReference>
<dbReference type="GO" id="GO:0003676">
    <property type="term" value="F:nucleic acid binding"/>
    <property type="evidence" value="ECO:0007669"/>
    <property type="project" value="InterPro"/>
</dbReference>
<evidence type="ECO:0000259" key="2">
    <source>
        <dbReference type="Pfam" id="PF21762"/>
    </source>
</evidence>
<protein>
    <recommendedName>
        <fullName evidence="2">Gfd2/YDR514C-like C-terminal domain-containing protein</fullName>
    </recommendedName>
</protein>
<dbReference type="GO" id="GO:0005634">
    <property type="term" value="C:nucleus"/>
    <property type="evidence" value="ECO:0007669"/>
    <property type="project" value="TreeGrafter"/>
</dbReference>
<dbReference type="InterPro" id="IPR048519">
    <property type="entry name" value="Gfd2/YDR514C-like_C"/>
</dbReference>
<feature type="region of interest" description="Disordered" evidence="1">
    <location>
        <begin position="605"/>
        <end position="624"/>
    </location>
</feature>
<organism evidence="3 4">
    <name type="scientific">Penicillium coprophilum</name>
    <dbReference type="NCBI Taxonomy" id="36646"/>
    <lineage>
        <taxon>Eukaryota</taxon>
        <taxon>Fungi</taxon>
        <taxon>Dikarya</taxon>
        <taxon>Ascomycota</taxon>
        <taxon>Pezizomycotina</taxon>
        <taxon>Eurotiomycetes</taxon>
        <taxon>Eurotiomycetidae</taxon>
        <taxon>Eurotiales</taxon>
        <taxon>Aspergillaceae</taxon>
        <taxon>Penicillium</taxon>
    </lineage>
</organism>
<dbReference type="Proteomes" id="UP000191500">
    <property type="component" value="Unassembled WGS sequence"/>
</dbReference>
<feature type="compositionally biased region" description="Basic and acidic residues" evidence="1">
    <location>
        <begin position="111"/>
        <end position="122"/>
    </location>
</feature>
<feature type="domain" description="Gfd2/YDR514C-like C-terminal" evidence="2">
    <location>
        <begin position="357"/>
        <end position="555"/>
    </location>
</feature>
<dbReference type="InterPro" id="IPR012337">
    <property type="entry name" value="RNaseH-like_sf"/>
</dbReference>
<dbReference type="InterPro" id="IPR040151">
    <property type="entry name" value="Gfd2/YDR514C-like"/>
</dbReference>
<keyword evidence="4" id="KW-1185">Reference proteome</keyword>
<dbReference type="EMBL" id="MDDG01000001">
    <property type="protein sequence ID" value="OQE46826.1"/>
    <property type="molecule type" value="Genomic_DNA"/>
</dbReference>
<feature type="region of interest" description="Disordered" evidence="1">
    <location>
        <begin position="569"/>
        <end position="596"/>
    </location>
</feature>
<comment type="caution">
    <text evidence="3">The sequence shown here is derived from an EMBL/GenBank/DDBJ whole genome shotgun (WGS) entry which is preliminary data.</text>
</comment>
<feature type="region of interest" description="Disordered" evidence="1">
    <location>
        <begin position="97"/>
        <end position="131"/>
    </location>
</feature>
<name>A0A1V6V847_9EURO</name>
<dbReference type="AlphaFoldDB" id="A0A1V6V847"/>
<feature type="compositionally biased region" description="Basic and acidic residues" evidence="1">
    <location>
        <begin position="607"/>
        <end position="616"/>
    </location>
</feature>
<evidence type="ECO:0000313" key="4">
    <source>
        <dbReference type="Proteomes" id="UP000191500"/>
    </source>
</evidence>
<dbReference type="Pfam" id="PF21762">
    <property type="entry name" value="DEDDh_C"/>
    <property type="match status" value="1"/>
</dbReference>
<feature type="compositionally biased region" description="Basic and acidic residues" evidence="1">
    <location>
        <begin position="576"/>
        <end position="596"/>
    </location>
</feature>
<proteinExistence type="predicted"/>
<sequence>MDVRERLKMLLEGDESLRDLNTNFNTAQAVQHVQSLHREDSVDESIKAKKGVSGYALPVDFDPEHGMEYPESGQFPLSYIRTHVIGQLVESDDDLTEINQDDRTPGSSPELHLDTSDVRDDESGGISDEAPVTAVQVPASFTPAVTMARYPFKYLHGANSQRVNERFYVGNKFWNRTWDLYYLPVPIGISQAPFLLIPTYQAQALLDEINSTLKLRLTLTGVNKEGLVLEIKNENLPRPLFLGRSSSPDRKARLENHVPSPLETWGPWTQLVEPHVLEEFEKKVKQSIATIKNKNHKQAARDAQIQKLRESLARAQSYFGLRPALQPNFTQPSFANGQVDAIDVLKPVKWAFHDAPIFISVDLEWMERYEWLTEVGISTLDMRDLEGVVPGDYGQMWLRQVRSRHLRVAEYRHWVNNEYTQGCPNDFRFGESEFVPGAEIAKVVDAAFHPPYMIPSKDEKIPSYKNQERTVILVGFDLHGDISHLQKEGSKIFINLNHPSSIVRETLDVAELYRVNAGESQKRSLRALLGILNILCPDLHNAGNDAYYTLHALVRLMLRVAGEKPWGYESAEVSDEEPKVQRRDNPKVTINPKDKPKFESIAAQLEKANDNTDKNIGDAPVWRH</sequence>
<accession>A0A1V6V847</accession>
<evidence type="ECO:0000313" key="3">
    <source>
        <dbReference type="EMBL" id="OQE46826.1"/>
    </source>
</evidence>
<dbReference type="Gene3D" id="3.30.420.10">
    <property type="entry name" value="Ribonuclease H-like superfamily/Ribonuclease H"/>
    <property type="match status" value="1"/>
</dbReference>
<reference evidence="4" key="1">
    <citation type="journal article" date="2017" name="Nat. Microbiol.">
        <title>Global analysis of biosynthetic gene clusters reveals vast potential of secondary metabolite production in Penicillium species.</title>
        <authorList>
            <person name="Nielsen J.C."/>
            <person name="Grijseels S."/>
            <person name="Prigent S."/>
            <person name="Ji B."/>
            <person name="Dainat J."/>
            <person name="Nielsen K.F."/>
            <person name="Frisvad J.C."/>
            <person name="Workman M."/>
            <person name="Nielsen J."/>
        </authorList>
    </citation>
    <scope>NUCLEOTIDE SEQUENCE [LARGE SCALE GENOMIC DNA]</scope>
    <source>
        <strain evidence="4">IBT 31321</strain>
    </source>
</reference>
<dbReference type="PANTHER" id="PTHR28083:SF1">
    <property type="entry name" value="GOOD FOR FULL DBP5 ACTIVITY PROTEIN 2"/>
    <property type="match status" value="1"/>
</dbReference>
<dbReference type="PANTHER" id="PTHR28083">
    <property type="entry name" value="GOOD FOR FULL DBP5 ACTIVITY PROTEIN 2"/>
    <property type="match status" value="1"/>
</dbReference>
<evidence type="ECO:0000256" key="1">
    <source>
        <dbReference type="SAM" id="MobiDB-lite"/>
    </source>
</evidence>
<dbReference type="SUPFAM" id="SSF53098">
    <property type="entry name" value="Ribonuclease H-like"/>
    <property type="match status" value="1"/>
</dbReference>